<dbReference type="InterPro" id="IPR036388">
    <property type="entry name" value="WH-like_DNA-bd_sf"/>
</dbReference>
<gene>
    <name evidence="1" type="ORF">UFOVP606_44</name>
</gene>
<evidence type="ECO:0008006" key="2">
    <source>
        <dbReference type="Google" id="ProtNLM"/>
    </source>
</evidence>
<dbReference type="EMBL" id="LR796585">
    <property type="protein sequence ID" value="CAB4153116.1"/>
    <property type="molecule type" value="Genomic_DNA"/>
</dbReference>
<evidence type="ECO:0000313" key="1">
    <source>
        <dbReference type="EMBL" id="CAB4153116.1"/>
    </source>
</evidence>
<reference evidence="1" key="1">
    <citation type="submission" date="2020-04" db="EMBL/GenBank/DDBJ databases">
        <authorList>
            <person name="Chiriac C."/>
            <person name="Salcher M."/>
            <person name="Ghai R."/>
            <person name="Kavagutti S V."/>
        </authorList>
    </citation>
    <scope>NUCLEOTIDE SEQUENCE</scope>
</reference>
<dbReference type="Gene3D" id="1.10.10.10">
    <property type="entry name" value="Winged helix-like DNA-binding domain superfamily/Winged helix DNA-binding domain"/>
    <property type="match status" value="1"/>
</dbReference>
<dbReference type="InterPro" id="IPR036390">
    <property type="entry name" value="WH_DNA-bd_sf"/>
</dbReference>
<proteinExistence type="predicted"/>
<organism evidence="1">
    <name type="scientific">uncultured Caudovirales phage</name>
    <dbReference type="NCBI Taxonomy" id="2100421"/>
    <lineage>
        <taxon>Viruses</taxon>
        <taxon>Duplodnaviria</taxon>
        <taxon>Heunggongvirae</taxon>
        <taxon>Uroviricota</taxon>
        <taxon>Caudoviricetes</taxon>
        <taxon>Peduoviridae</taxon>
        <taxon>Maltschvirus</taxon>
        <taxon>Maltschvirus maltsch</taxon>
    </lineage>
</organism>
<accession>A0A6J5N6W1</accession>
<name>A0A6J5N6W1_9CAUD</name>
<dbReference type="SUPFAM" id="SSF46785">
    <property type="entry name" value="Winged helix' DNA-binding domain"/>
    <property type="match status" value="1"/>
</dbReference>
<protein>
    <recommendedName>
        <fullName evidence="2">Helix-turn-helix domain containing protein</fullName>
    </recommendedName>
</protein>
<sequence>MNRNSLDAHQLNIEFGAYSKMSDRILAVLTDLKEATMQEICAILDVSVHKVSGRFGTLVKSNKIELIGKKKVGNYSYGIYTIKK</sequence>